<name>A0A8J7HCJ8_9CYAN</name>
<feature type="domain" description="SLH" evidence="2">
    <location>
        <begin position="214"/>
        <end position="278"/>
    </location>
</feature>
<dbReference type="PANTHER" id="PTHR43308">
    <property type="entry name" value="OUTER MEMBRANE PROTEIN ALPHA-RELATED"/>
    <property type="match status" value="1"/>
</dbReference>
<dbReference type="RefSeq" id="WP_214439140.1">
    <property type="nucleotide sequence ID" value="NZ_JAECZB010000020.1"/>
</dbReference>
<feature type="domain" description="SLH" evidence="2">
    <location>
        <begin position="94"/>
        <end position="156"/>
    </location>
</feature>
<sequence length="298" mass="32776">MSIFSNLSALSASLLTLGLAVSTTAQTPSVQTSFPDVPPNYWAQPFIQRMAQRSIVVGYPDGTFRPEQAVQRDEFAAMIRKAFNQEQVRQIPSGSVYQDVPDGYWAEPAIEEAYQQGFMSSYPSNTFRPNQPVSRVEAIVTLVNGLNLAPKTQQTTTTAPTRRIAKKPIYFPLAITSLMQPLIVPQAKVAKAPTPPPVESQTTAVQEPVAAIVSDYYQDSQRVPKDAVDDVGIATQKNMVVNYPNPKLLNPNQPLKRATAAALIHQALVAQDRIEPLPENAEAYNYIVRPEISQQAAR</sequence>
<dbReference type="InterPro" id="IPR001119">
    <property type="entry name" value="SLH_dom"/>
</dbReference>
<organism evidence="3 4">
    <name type="scientific">Atlanticothrix silvestris CENA357</name>
    <dbReference type="NCBI Taxonomy" id="1725252"/>
    <lineage>
        <taxon>Bacteria</taxon>
        <taxon>Bacillati</taxon>
        <taxon>Cyanobacteriota</taxon>
        <taxon>Cyanophyceae</taxon>
        <taxon>Nostocales</taxon>
        <taxon>Nodulariaceae</taxon>
        <taxon>Atlanticothrix</taxon>
        <taxon>Atlanticothrix silvestris</taxon>
    </lineage>
</organism>
<dbReference type="Proteomes" id="UP000599391">
    <property type="component" value="Unassembled WGS sequence"/>
</dbReference>
<evidence type="ECO:0000256" key="1">
    <source>
        <dbReference type="SAM" id="SignalP"/>
    </source>
</evidence>
<keyword evidence="4" id="KW-1185">Reference proteome</keyword>
<dbReference type="PANTHER" id="PTHR43308:SF5">
    <property type="entry name" value="S-LAYER PROTEIN _ PEPTIDOGLYCAN ENDO-BETA-N-ACETYLGLUCOSAMINIDASE"/>
    <property type="match status" value="1"/>
</dbReference>
<feature type="domain" description="SLH" evidence="2">
    <location>
        <begin position="30"/>
        <end position="93"/>
    </location>
</feature>
<feature type="chain" id="PRO_5035247149" evidence="1">
    <location>
        <begin position="26"/>
        <end position="298"/>
    </location>
</feature>
<evidence type="ECO:0000313" key="4">
    <source>
        <dbReference type="Proteomes" id="UP000599391"/>
    </source>
</evidence>
<dbReference type="AlphaFoldDB" id="A0A8J7HCJ8"/>
<dbReference type="PROSITE" id="PS51272">
    <property type="entry name" value="SLH"/>
    <property type="match status" value="3"/>
</dbReference>
<protein>
    <submittedName>
        <fullName evidence="3">S-layer homology domain-containing protein</fullName>
    </submittedName>
</protein>
<proteinExistence type="predicted"/>
<accession>A0A8J7HCJ8</accession>
<reference evidence="3 4" key="1">
    <citation type="journal article" date="2021" name="Int. J. Syst. Evol. Microbiol.">
        <title>Amazonocrinis nigriterrae gen. nov., sp. nov., Atlanticothrix silvestris gen. nov., sp. nov. and Dendronalium phyllosphericum gen. nov., sp. nov., nostocacean cyanobacteria from Brazilian environments.</title>
        <authorList>
            <person name="Alvarenga D.O."/>
            <person name="Andreote A.P.D."/>
            <person name="Branco L.H.Z."/>
            <person name="Delbaje E."/>
            <person name="Cruz R.B."/>
            <person name="Varani A.M."/>
            <person name="Fiore M.F."/>
        </authorList>
    </citation>
    <scope>NUCLEOTIDE SEQUENCE [LARGE SCALE GENOMIC DNA]</scope>
    <source>
        <strain evidence="3 4">CENA357</strain>
    </source>
</reference>
<dbReference type="InterPro" id="IPR051465">
    <property type="entry name" value="Cell_Envelope_Struct_Comp"/>
</dbReference>
<gene>
    <name evidence="3" type="ORF">I8751_10760</name>
</gene>
<evidence type="ECO:0000313" key="3">
    <source>
        <dbReference type="EMBL" id="MBH8552839.1"/>
    </source>
</evidence>
<feature type="signal peptide" evidence="1">
    <location>
        <begin position="1"/>
        <end position="25"/>
    </location>
</feature>
<evidence type="ECO:0000259" key="2">
    <source>
        <dbReference type="PROSITE" id="PS51272"/>
    </source>
</evidence>
<dbReference type="Pfam" id="PF00395">
    <property type="entry name" value="SLH"/>
    <property type="match status" value="2"/>
</dbReference>
<dbReference type="EMBL" id="JAECZB010000020">
    <property type="protein sequence ID" value="MBH8552839.1"/>
    <property type="molecule type" value="Genomic_DNA"/>
</dbReference>
<keyword evidence="1" id="KW-0732">Signal</keyword>
<comment type="caution">
    <text evidence="3">The sequence shown here is derived from an EMBL/GenBank/DDBJ whole genome shotgun (WGS) entry which is preliminary data.</text>
</comment>